<evidence type="ECO:0000313" key="3">
    <source>
        <dbReference type="Proteomes" id="UP000008136"/>
    </source>
</evidence>
<dbReference type="Pfam" id="PF07969">
    <property type="entry name" value="Amidohydro_3"/>
    <property type="match status" value="1"/>
</dbReference>
<dbReference type="RefSeq" id="WP_013683789.1">
    <property type="nucleotide sequence ID" value="NC_015320.1"/>
</dbReference>
<dbReference type="InterPro" id="IPR011059">
    <property type="entry name" value="Metal-dep_hydrolase_composite"/>
</dbReference>
<dbReference type="NCBIfam" id="TIGR03121">
    <property type="entry name" value="one_C_dehyd_A"/>
    <property type="match status" value="1"/>
</dbReference>
<dbReference type="eggNOG" id="arCOG04461">
    <property type="taxonomic scope" value="Archaea"/>
</dbReference>
<dbReference type="STRING" id="693661.Arcve_1115"/>
<dbReference type="AlphaFoldDB" id="F2KT95"/>
<evidence type="ECO:0000259" key="1">
    <source>
        <dbReference type="Pfam" id="PF07969"/>
    </source>
</evidence>
<dbReference type="SUPFAM" id="SSF51556">
    <property type="entry name" value="Metallo-dependent hydrolases"/>
    <property type="match status" value="1"/>
</dbReference>
<feature type="domain" description="Amidohydrolase 3" evidence="1">
    <location>
        <begin position="40"/>
        <end position="495"/>
    </location>
</feature>
<evidence type="ECO:0000313" key="2">
    <source>
        <dbReference type="EMBL" id="AEA47125.1"/>
    </source>
</evidence>
<gene>
    <name evidence="2" type="ordered locus">Arcve_1115</name>
</gene>
<dbReference type="InterPro" id="IPR013108">
    <property type="entry name" value="Amidohydro_3"/>
</dbReference>
<dbReference type="EMBL" id="CP002588">
    <property type="protein sequence ID" value="AEA47125.1"/>
    <property type="molecule type" value="Genomic_DNA"/>
</dbReference>
<dbReference type="PIRSF" id="PIRSF006453">
    <property type="entry name" value="FwdA"/>
    <property type="match status" value="1"/>
</dbReference>
<dbReference type="InterPro" id="IPR012027">
    <property type="entry name" value="Formylmethanofuran_DH_asu"/>
</dbReference>
<dbReference type="GO" id="GO:0016810">
    <property type="term" value="F:hydrolase activity, acting on carbon-nitrogen (but not peptide) bonds"/>
    <property type="evidence" value="ECO:0007669"/>
    <property type="project" value="InterPro"/>
</dbReference>
<dbReference type="InterPro" id="IPR032466">
    <property type="entry name" value="Metal_Hydrolase"/>
</dbReference>
<dbReference type="PANTHER" id="PTHR11647:SF1">
    <property type="entry name" value="COLLAPSIN RESPONSE MEDIATOR PROTEIN"/>
    <property type="match status" value="1"/>
</dbReference>
<keyword evidence="3" id="KW-1185">Reference proteome</keyword>
<reference evidence="2 3" key="1">
    <citation type="submission" date="2011-03" db="EMBL/GenBank/DDBJ databases">
        <title>The complete genome of Archaeoglobus veneficus SNP6.</title>
        <authorList>
            <consortium name="US DOE Joint Genome Institute (JGI-PGF)"/>
            <person name="Lucas S."/>
            <person name="Copeland A."/>
            <person name="Lapidus A."/>
            <person name="Bruce D."/>
            <person name="Goodwin L."/>
            <person name="Pitluck S."/>
            <person name="Kyrpides N."/>
            <person name="Mavromatis K."/>
            <person name="Pagani I."/>
            <person name="Ivanova N."/>
            <person name="Mikhailova N."/>
            <person name="Lu M."/>
            <person name="Detter J.C."/>
            <person name="Tapia R."/>
            <person name="Han C."/>
            <person name="Land M."/>
            <person name="Hauser L."/>
            <person name="Markowitz V."/>
            <person name="Cheng J.-F."/>
            <person name="Hugenholtz P."/>
            <person name="Woyke T."/>
            <person name="Wu D."/>
            <person name="Spring S."/>
            <person name="Brambilla E."/>
            <person name="Klenk H.-P."/>
            <person name="Eisen J.A."/>
        </authorList>
    </citation>
    <scope>NUCLEOTIDE SEQUENCE [LARGE SCALE GENOMIC DNA]</scope>
    <source>
        <strain>SNP6</strain>
    </source>
</reference>
<dbReference type="GeneID" id="10394231"/>
<dbReference type="KEGG" id="ave:Arcve_1115"/>
<name>F2KT95_ARCVS</name>
<protein>
    <submittedName>
        <fullName evidence="2">Formylmethanofuran dehydrogenase subunit A</fullName>
    </submittedName>
</protein>
<dbReference type="HOGENOM" id="CLU_035587_0_0_2"/>
<dbReference type="PANTHER" id="PTHR11647">
    <property type="entry name" value="HYDRANTOINASE/DIHYDROPYRIMIDINASE FAMILY MEMBER"/>
    <property type="match status" value="1"/>
</dbReference>
<dbReference type="OrthoDB" id="8791at2157"/>
<dbReference type="SUPFAM" id="SSF51338">
    <property type="entry name" value="Composite domain of metallo-dependent hydrolases"/>
    <property type="match status" value="2"/>
</dbReference>
<dbReference type="Gene3D" id="2.30.40.10">
    <property type="entry name" value="Urease, subunit C, domain 1"/>
    <property type="match status" value="2"/>
</dbReference>
<dbReference type="Proteomes" id="UP000008136">
    <property type="component" value="Chromosome"/>
</dbReference>
<dbReference type="CDD" id="cd01304">
    <property type="entry name" value="FMDH_A"/>
    <property type="match status" value="1"/>
</dbReference>
<sequence length="553" mass="62356">MKLVLKNGIVYDPINGINGEKMDIYIKDGRIVDRIWFGAKVIDVSNKLVMPGGFDIHSHVAGGKENAGRMLRPEDSLRKVFPKNNGLRSGSGYSVPSIFLTGYEYARMGYTTVITPAMPPLFARHTHHELNELPILDKAAFPLLDGNWFVMDCIAEGDIEMLKNYVAWLLEATKGYAIKLVNPGGTEAWGWRREIACLDDPVPLFEVTPREIICCIMRVCEDLNLPHSVHLHCNNLGMPGNYETTLQTIKIAGRMEAGDRQLLHLTHVQFHSYGGDSWRDFESRSDEIAKYVDRHSVTIDTGNIMFGDTTTMTADGPMEFHLQLLTGRKWMNKDVEAETAPGVTPVTYSPRSAVNAVQWAIGLELALLVDTEKVMLTTDHPNGAPFTAYPKVIAMLMSRKYREKEMAKVNRAVESRTMLGAIDREYDFYEIAMVTRSNQAKATGMLDRGHLGVGAVADIAVYDINPLEVNSSDYRIIEKAFSSSYLTIKDGEIVVRDGEVVNSTYGRTYWVKTDYEKWIERELRRYFAENYSVSMQNFIVESDELRRAECVCA</sequence>
<organism evidence="2 3">
    <name type="scientific">Archaeoglobus veneficus (strain DSM 11195 / SNP6)</name>
    <dbReference type="NCBI Taxonomy" id="693661"/>
    <lineage>
        <taxon>Archaea</taxon>
        <taxon>Methanobacteriati</taxon>
        <taxon>Methanobacteriota</taxon>
        <taxon>Archaeoglobi</taxon>
        <taxon>Archaeoglobales</taxon>
        <taxon>Archaeoglobaceae</taxon>
        <taxon>Archaeoglobus</taxon>
    </lineage>
</organism>
<dbReference type="InterPro" id="IPR050378">
    <property type="entry name" value="Metallo-dep_Hydrolases_sf"/>
</dbReference>
<proteinExistence type="predicted"/>
<accession>F2KT95</accession>